<gene>
    <name evidence="4" type="ORF">VLY81_02850</name>
</gene>
<protein>
    <submittedName>
        <fullName evidence="4">Gfo/Idh/MocA family oxidoreductase</fullName>
    </submittedName>
</protein>
<dbReference type="Pfam" id="PF01408">
    <property type="entry name" value="GFO_IDH_MocA"/>
    <property type="match status" value="1"/>
</dbReference>
<dbReference type="InterPro" id="IPR050463">
    <property type="entry name" value="Gfo/Idh/MocA_oxidrdct_glycsds"/>
</dbReference>
<reference evidence="5" key="1">
    <citation type="submission" date="2023-12" db="EMBL/GenBank/DDBJ databases">
        <title>Novel isolates from deep terrestrial aquifers shed light on the physiology and ecology of the class Limnochordia.</title>
        <authorList>
            <person name="Karnachuk O.V."/>
            <person name="Lukina A.P."/>
            <person name="Avakyan M.R."/>
            <person name="Kadnikov V."/>
            <person name="Begmatov S."/>
            <person name="Beletsky A.V."/>
            <person name="Mardanov A.V."/>
            <person name="Ravin N.V."/>
        </authorList>
    </citation>
    <scope>NUCLEOTIDE SEQUENCE [LARGE SCALE GENOMIC DNA]</scope>
    <source>
        <strain evidence="5">LN</strain>
    </source>
</reference>
<dbReference type="Pfam" id="PF22725">
    <property type="entry name" value="GFO_IDH_MocA_C3"/>
    <property type="match status" value="1"/>
</dbReference>
<sequence>MSGDAKRVMVVGAGIMGGMHARAVASRGDLRLVAVVDSLPGAAEALAGRLGAAWYTDVGDAIDAQRPQVVVLATPDWAHRGPFEACLRGDVETIIVEKPLATTVEDAEAMVRAAASKGVMVLVNYSNRCDPLLVATRWAVEAGLVGDPVYLDLRLDDDVSVPRGLWGGRSREWAARSSPLHFLLPHLVDLAAWLLGGVRLHVRAASATSRVLPDSLDLVEILGSTPAGTAVRLKSEWVRHSSSLVEFDISITGSRGTVVYRKLSGPLAQPGWCLVVEPSEPDPALDAFIQRVVANWRASVCVSRSSRTDPDRRMSWVQVAIGPTSGPPGFAYLLDAAVERTPVPARWKALGAGPLPTGEEALACVRVLAEAGRLLRPAAGREGPARREAEG</sequence>
<dbReference type="PANTHER" id="PTHR43818:SF11">
    <property type="entry name" value="BCDNA.GH03377"/>
    <property type="match status" value="1"/>
</dbReference>
<accession>A0ABZ1BSK0</accession>
<proteinExistence type="predicted"/>
<name>A0ABZ1BSK0_9FIRM</name>
<evidence type="ECO:0000256" key="1">
    <source>
        <dbReference type="ARBA" id="ARBA00023002"/>
    </source>
</evidence>
<dbReference type="EMBL" id="CP141614">
    <property type="protein sequence ID" value="WRP15127.1"/>
    <property type="molecule type" value="Genomic_DNA"/>
</dbReference>
<organism evidence="4 5">
    <name type="scientific">Geochorda subterranea</name>
    <dbReference type="NCBI Taxonomy" id="3109564"/>
    <lineage>
        <taxon>Bacteria</taxon>
        <taxon>Bacillati</taxon>
        <taxon>Bacillota</taxon>
        <taxon>Limnochordia</taxon>
        <taxon>Limnochordales</taxon>
        <taxon>Geochordaceae</taxon>
        <taxon>Geochorda</taxon>
    </lineage>
</organism>
<dbReference type="InterPro" id="IPR000683">
    <property type="entry name" value="Gfo/Idh/MocA-like_OxRdtase_N"/>
</dbReference>
<evidence type="ECO:0000259" key="2">
    <source>
        <dbReference type="Pfam" id="PF01408"/>
    </source>
</evidence>
<dbReference type="Gene3D" id="3.30.360.10">
    <property type="entry name" value="Dihydrodipicolinate Reductase, domain 2"/>
    <property type="match status" value="1"/>
</dbReference>
<feature type="domain" description="GFO/IDH/MocA-like oxidoreductase" evidence="3">
    <location>
        <begin position="137"/>
        <end position="258"/>
    </location>
</feature>
<evidence type="ECO:0000313" key="4">
    <source>
        <dbReference type="EMBL" id="WRP15127.1"/>
    </source>
</evidence>
<dbReference type="Proteomes" id="UP001333102">
    <property type="component" value="Chromosome"/>
</dbReference>
<dbReference type="PANTHER" id="PTHR43818">
    <property type="entry name" value="BCDNA.GH03377"/>
    <property type="match status" value="1"/>
</dbReference>
<evidence type="ECO:0000313" key="5">
    <source>
        <dbReference type="Proteomes" id="UP001333102"/>
    </source>
</evidence>
<dbReference type="Gene3D" id="3.40.50.720">
    <property type="entry name" value="NAD(P)-binding Rossmann-like Domain"/>
    <property type="match status" value="1"/>
</dbReference>
<dbReference type="InterPro" id="IPR055170">
    <property type="entry name" value="GFO_IDH_MocA-like_dom"/>
</dbReference>
<evidence type="ECO:0000259" key="3">
    <source>
        <dbReference type="Pfam" id="PF22725"/>
    </source>
</evidence>
<dbReference type="SUPFAM" id="SSF51735">
    <property type="entry name" value="NAD(P)-binding Rossmann-fold domains"/>
    <property type="match status" value="1"/>
</dbReference>
<dbReference type="InterPro" id="IPR036291">
    <property type="entry name" value="NAD(P)-bd_dom_sf"/>
</dbReference>
<feature type="domain" description="Gfo/Idh/MocA-like oxidoreductase N-terminal" evidence="2">
    <location>
        <begin position="7"/>
        <end position="125"/>
    </location>
</feature>
<dbReference type="SUPFAM" id="SSF55347">
    <property type="entry name" value="Glyceraldehyde-3-phosphate dehydrogenase-like, C-terminal domain"/>
    <property type="match status" value="1"/>
</dbReference>
<dbReference type="RefSeq" id="WP_324669517.1">
    <property type="nucleotide sequence ID" value="NZ_CP141614.1"/>
</dbReference>
<keyword evidence="1" id="KW-0560">Oxidoreductase</keyword>
<keyword evidence="5" id="KW-1185">Reference proteome</keyword>